<feature type="chain" id="PRO_5030734146" evidence="1">
    <location>
        <begin position="25"/>
        <end position="198"/>
    </location>
</feature>
<sequence length="198" mass="21708">MMKMNRWLTLLCAALICAVNPLRAGDDGFGYIVPEQNGEVFSAEGLGMIMAEREEYSRNLAATANQLLRESALSDDGELQVDAKKAEAMMPLVNRLMALAVELSPRTKATIVINHQLKKGLVAKHYKPEVQPRTLASLMQMRATRLLDEGGAENIHLAGCLLDLAVALDPQNEDAIFGLELLRMDGHAPDWAKIGRAE</sequence>
<dbReference type="Proteomes" id="UP000475117">
    <property type="component" value="Chromosome"/>
</dbReference>
<dbReference type="EMBL" id="CP066776">
    <property type="protein sequence ID" value="QQL44258.1"/>
    <property type="molecule type" value="Genomic_DNA"/>
</dbReference>
<dbReference type="AlphaFoldDB" id="A0A7T7JBH2"/>
<keyword evidence="1" id="KW-0732">Signal</keyword>
<name>A0A7T7JBH2_9BACT</name>
<dbReference type="RefSeq" id="WP_164362323.1">
    <property type="nucleotide sequence ID" value="NZ_CP066776.1"/>
</dbReference>
<evidence type="ECO:0000256" key="1">
    <source>
        <dbReference type="SAM" id="SignalP"/>
    </source>
</evidence>
<reference evidence="2 3" key="1">
    <citation type="submission" date="2020-12" db="EMBL/GenBank/DDBJ databases">
        <title>Sulforoseuscoccus oceanibium gen. nov., sp. nov., a representative of the phylum Verrucomicrobia with special cytoplasmic membrane, and proposal of Sulforoseuscoccusaceae fam. nov.</title>
        <authorList>
            <person name="Xi F."/>
        </authorList>
    </citation>
    <scope>NUCLEOTIDE SEQUENCE [LARGE SCALE GENOMIC DNA]</scope>
    <source>
        <strain evidence="2 3">T37</strain>
    </source>
</reference>
<protein>
    <submittedName>
        <fullName evidence="2">Uncharacterized protein</fullName>
    </submittedName>
</protein>
<evidence type="ECO:0000313" key="3">
    <source>
        <dbReference type="Proteomes" id="UP000475117"/>
    </source>
</evidence>
<keyword evidence="3" id="KW-1185">Reference proteome</keyword>
<feature type="signal peptide" evidence="1">
    <location>
        <begin position="1"/>
        <end position="24"/>
    </location>
</feature>
<proteinExistence type="predicted"/>
<evidence type="ECO:0000313" key="2">
    <source>
        <dbReference type="EMBL" id="QQL44258.1"/>
    </source>
</evidence>
<dbReference type="KEGG" id="soa:G3M56_010170"/>
<organism evidence="2 3">
    <name type="scientific">Sulfuriroseicoccus oceanibius</name>
    <dbReference type="NCBI Taxonomy" id="2707525"/>
    <lineage>
        <taxon>Bacteria</taxon>
        <taxon>Pseudomonadati</taxon>
        <taxon>Verrucomicrobiota</taxon>
        <taxon>Verrucomicrobiia</taxon>
        <taxon>Verrucomicrobiales</taxon>
        <taxon>Verrucomicrobiaceae</taxon>
        <taxon>Sulfuriroseicoccus</taxon>
    </lineage>
</organism>
<accession>A0A7T7JBH2</accession>
<gene>
    <name evidence="2" type="ORF">G3M56_010170</name>
</gene>